<accession>A0A1S3AX33</accession>
<feature type="region of interest" description="Disordered" evidence="6">
    <location>
        <begin position="98"/>
        <end position="137"/>
    </location>
</feature>
<evidence type="ECO:0000313" key="9">
    <source>
        <dbReference type="RefSeq" id="XP_008438720.1"/>
    </source>
</evidence>
<feature type="domain" description="HMA" evidence="7">
    <location>
        <begin position="9"/>
        <end position="72"/>
    </location>
</feature>
<dbReference type="RefSeq" id="XP_008438720.1">
    <property type="nucleotide sequence ID" value="XM_008440498.3"/>
</dbReference>
<dbReference type="Proteomes" id="UP001652600">
    <property type="component" value="Chromosome 6"/>
</dbReference>
<gene>
    <name evidence="9" type="primary">LOC103483744</name>
</gene>
<name>A0A1S3AX33_CUCME</name>
<keyword evidence="1" id="KW-0488">Methylation</keyword>
<dbReference type="AlphaFoldDB" id="A0A1S3AX33"/>
<proteinExistence type="inferred from homology"/>
<evidence type="ECO:0000256" key="2">
    <source>
        <dbReference type="ARBA" id="ARBA00022723"/>
    </source>
</evidence>
<organism evidence="8 9">
    <name type="scientific">Cucumis melo</name>
    <name type="common">Muskmelon</name>
    <dbReference type="NCBI Taxonomy" id="3656"/>
    <lineage>
        <taxon>Eukaryota</taxon>
        <taxon>Viridiplantae</taxon>
        <taxon>Streptophyta</taxon>
        <taxon>Embryophyta</taxon>
        <taxon>Tracheophyta</taxon>
        <taxon>Spermatophyta</taxon>
        <taxon>Magnoliopsida</taxon>
        <taxon>eudicotyledons</taxon>
        <taxon>Gunneridae</taxon>
        <taxon>Pentapetalae</taxon>
        <taxon>rosids</taxon>
        <taxon>fabids</taxon>
        <taxon>Cucurbitales</taxon>
        <taxon>Cucurbitaceae</taxon>
        <taxon>Benincaseae</taxon>
        <taxon>Cucumis</taxon>
    </lineage>
</organism>
<dbReference type="eggNOG" id="KOG1603">
    <property type="taxonomic scope" value="Eukaryota"/>
</dbReference>
<feature type="region of interest" description="Disordered" evidence="6">
    <location>
        <begin position="174"/>
        <end position="221"/>
    </location>
</feature>
<keyword evidence="3" id="KW-0449">Lipoprotein</keyword>
<evidence type="ECO:0000313" key="8">
    <source>
        <dbReference type="Proteomes" id="UP001652600"/>
    </source>
</evidence>
<dbReference type="CDD" id="cd00371">
    <property type="entry name" value="HMA"/>
    <property type="match status" value="1"/>
</dbReference>
<dbReference type="SUPFAM" id="SSF55008">
    <property type="entry name" value="HMA, heavy metal-associated domain"/>
    <property type="match status" value="1"/>
</dbReference>
<protein>
    <submittedName>
        <fullName evidence="9">Heavy metal-associated isoprenylated plant protein 33</fullName>
    </submittedName>
</protein>
<dbReference type="KEGG" id="cmo:103483744"/>
<dbReference type="GO" id="GO:0046872">
    <property type="term" value="F:metal ion binding"/>
    <property type="evidence" value="ECO:0007669"/>
    <property type="project" value="UniProtKB-KW"/>
</dbReference>
<evidence type="ECO:0000256" key="1">
    <source>
        <dbReference type="ARBA" id="ARBA00022481"/>
    </source>
</evidence>
<evidence type="ECO:0000256" key="5">
    <source>
        <dbReference type="ARBA" id="ARBA00024045"/>
    </source>
</evidence>
<dbReference type="Gene3D" id="3.30.70.100">
    <property type="match status" value="1"/>
</dbReference>
<dbReference type="PANTHER" id="PTHR45868:SF83">
    <property type="entry name" value="HEAVY METAL-ASSOCIATED ISOPRENYLATED PLANT PROTEIN 33"/>
    <property type="match status" value="1"/>
</dbReference>
<dbReference type="FunFam" id="3.30.70.100:FF:000008">
    <property type="entry name" value="Copper transport protein ATOX1"/>
    <property type="match status" value="1"/>
</dbReference>
<dbReference type="InterPro" id="IPR036163">
    <property type="entry name" value="HMA_dom_sf"/>
</dbReference>
<feature type="region of interest" description="Disordered" evidence="6">
    <location>
        <begin position="245"/>
        <end position="350"/>
    </location>
</feature>
<feature type="compositionally biased region" description="Gly residues" evidence="6">
    <location>
        <begin position="114"/>
        <end position="126"/>
    </location>
</feature>
<evidence type="ECO:0000256" key="4">
    <source>
        <dbReference type="ARBA" id="ARBA00023289"/>
    </source>
</evidence>
<dbReference type="SMR" id="A0A1S3AX33"/>
<evidence type="ECO:0000256" key="3">
    <source>
        <dbReference type="ARBA" id="ARBA00023288"/>
    </source>
</evidence>
<dbReference type="OrthoDB" id="689350at2759"/>
<dbReference type="Pfam" id="PF00403">
    <property type="entry name" value="HMA"/>
    <property type="match status" value="1"/>
</dbReference>
<feature type="compositionally biased region" description="Gly residues" evidence="6">
    <location>
        <begin position="278"/>
        <end position="349"/>
    </location>
</feature>
<dbReference type="InParanoid" id="A0A1S3AX33"/>
<evidence type="ECO:0000259" key="7">
    <source>
        <dbReference type="PROSITE" id="PS50846"/>
    </source>
</evidence>
<dbReference type="GeneID" id="103483744"/>
<evidence type="ECO:0000256" key="6">
    <source>
        <dbReference type="SAM" id="MobiDB-lite"/>
    </source>
</evidence>
<feature type="compositionally biased region" description="Acidic residues" evidence="6">
    <location>
        <begin position="185"/>
        <end position="213"/>
    </location>
</feature>
<feature type="compositionally biased region" description="Gly residues" evidence="6">
    <location>
        <begin position="250"/>
        <end position="265"/>
    </location>
</feature>
<comment type="similarity">
    <text evidence="5">Belongs to the HIPP family.</text>
</comment>
<feature type="compositionally biased region" description="Low complexity" evidence="6">
    <location>
        <begin position="98"/>
        <end position="113"/>
    </location>
</feature>
<keyword evidence="8" id="KW-1185">Reference proteome</keyword>
<dbReference type="PANTHER" id="PTHR45868">
    <property type="entry name" value="HEAVY METAL-ASSOCIATED ISOPRENYLATED PLANT PROTEIN 33-RELATED"/>
    <property type="match status" value="1"/>
</dbReference>
<sequence>MSKEEFLKIQKCVLKVNIHCDGCKHKVKKILQKIDGVFTTEIDAEQGKVTVTGNVDAAVLIKKLAKSGKHAEIWGSQPANNNKNQQNNIANQMKNMQIDNAKGGNNKGQNQKGGAAGGGGGGGGNGNNLPKGGHVQGLQPSQLQQLQAMKGFQDLKLPPQFKGLKLAVKDQNPNLSKAGKFNLHEDDDLSDEDDLDDYDDEDYDDDDEFDDDLGNLHLPPANKMKPIMGNAQIPKMMVNGNHPAVMNSPGAGGNGGGNGKKGGGAVPVQVNNNAKNGNNGGGKGNGGGGGGGGGSNQKQGSGGGGGKNNGGGGGGHGGAGGNNKTGHGGGNGSNNGMNGGQKAAGGANGMGQDLQSLVGAHGLGMSNLSQMGQLGQMGDRTMGQMGNLSAVQGLPAAPPAPTMNGNGNGGGASRFLAEGMTGNPYQQHPQQYMAQMMNQQQHHALGHQPMMYARPPPAVNYVPPPYPYPYPPPYHNPYPPTQPEPYTYFSDENPSSCNIM</sequence>
<reference evidence="9" key="1">
    <citation type="submission" date="2025-08" db="UniProtKB">
        <authorList>
            <consortium name="RefSeq"/>
        </authorList>
    </citation>
    <scope>IDENTIFICATION</scope>
    <source>
        <tissue evidence="9">Stem</tissue>
    </source>
</reference>
<keyword evidence="4" id="KW-0636">Prenylation</keyword>
<dbReference type="InterPro" id="IPR006121">
    <property type="entry name" value="HMA_dom"/>
</dbReference>
<keyword evidence="2" id="KW-0479">Metal-binding</keyword>
<dbReference type="PROSITE" id="PS50846">
    <property type="entry name" value="HMA_2"/>
    <property type="match status" value="1"/>
</dbReference>
<dbReference type="FunCoup" id="A0A1S3AX33">
    <property type="interactions" value="1159"/>
</dbReference>